<sequence>MPGMRLIPVTLLLMAIGIGSADAADVTARDAWIRLLPGNLPAAGYLELDNNGVNSVQLVGMQSARFGAIELHLSSEESGVARMRQVHKLVIPAGKTVELKPRGYHLMLFRSTGDLKPGGQATVTLEFSDGSYLPVNFMLRDATGQ</sequence>
<name>A0A3B0YM34_9ZZZZ</name>
<organism evidence="1">
    <name type="scientific">hydrothermal vent metagenome</name>
    <dbReference type="NCBI Taxonomy" id="652676"/>
    <lineage>
        <taxon>unclassified sequences</taxon>
        <taxon>metagenomes</taxon>
        <taxon>ecological metagenomes</taxon>
    </lineage>
</organism>
<reference evidence="1" key="1">
    <citation type="submission" date="2018-06" db="EMBL/GenBank/DDBJ databases">
        <authorList>
            <person name="Zhirakovskaya E."/>
        </authorList>
    </citation>
    <scope>NUCLEOTIDE SEQUENCE</scope>
</reference>
<accession>A0A3B0YM34</accession>
<dbReference type="PANTHER" id="PTHR36302">
    <property type="entry name" value="BLR7088 PROTEIN"/>
    <property type="match status" value="1"/>
</dbReference>
<dbReference type="PANTHER" id="PTHR36302:SF1">
    <property type="entry name" value="COPPER CHAPERONE PCU(A)C"/>
    <property type="match status" value="1"/>
</dbReference>
<protein>
    <submittedName>
        <fullName evidence="1">Copper metallochaperone, bacterial analog of Cox17 protein</fullName>
    </submittedName>
</protein>
<dbReference type="InterPro" id="IPR036182">
    <property type="entry name" value="PCuAC_sf"/>
</dbReference>
<dbReference type="AlphaFoldDB" id="A0A3B0YM34"/>
<evidence type="ECO:0000313" key="1">
    <source>
        <dbReference type="EMBL" id="VAW77193.1"/>
    </source>
</evidence>
<gene>
    <name evidence="1" type="ORF">MNBD_GAMMA14-1948</name>
</gene>
<dbReference type="InterPro" id="IPR007410">
    <property type="entry name" value="LpqE-like"/>
</dbReference>
<dbReference type="SUPFAM" id="SSF110087">
    <property type="entry name" value="DR1885-like metal-binding protein"/>
    <property type="match status" value="1"/>
</dbReference>
<proteinExistence type="predicted"/>
<dbReference type="EMBL" id="UOFM01000213">
    <property type="protein sequence ID" value="VAW77193.1"/>
    <property type="molecule type" value="Genomic_DNA"/>
</dbReference>
<dbReference type="Gene3D" id="2.60.40.1890">
    <property type="entry name" value="PCu(A)C copper chaperone"/>
    <property type="match status" value="1"/>
</dbReference>
<dbReference type="InterPro" id="IPR058248">
    <property type="entry name" value="Lxx211020-like"/>
</dbReference>
<dbReference type="Pfam" id="PF04314">
    <property type="entry name" value="PCuAC"/>
    <property type="match status" value="1"/>
</dbReference>